<reference evidence="3" key="1">
    <citation type="journal article" date="2019" name="Int. J. Syst. Evol. Microbiol.">
        <title>The Global Catalogue of Microorganisms (GCM) 10K type strain sequencing project: providing services to taxonomists for standard genome sequencing and annotation.</title>
        <authorList>
            <consortium name="The Broad Institute Genomics Platform"/>
            <consortium name="The Broad Institute Genome Sequencing Center for Infectious Disease"/>
            <person name="Wu L."/>
            <person name="Ma J."/>
        </authorList>
    </citation>
    <scope>NUCLEOTIDE SEQUENCE [LARGE SCALE GENOMIC DNA]</scope>
    <source>
        <strain evidence="3">JCM 18015</strain>
    </source>
</reference>
<proteinExistence type="predicted"/>
<feature type="transmembrane region" description="Helical" evidence="1">
    <location>
        <begin position="94"/>
        <end position="114"/>
    </location>
</feature>
<gene>
    <name evidence="2" type="ORF">GCM10023209_34470</name>
</gene>
<dbReference type="Proteomes" id="UP001499910">
    <property type="component" value="Unassembled WGS sequence"/>
</dbReference>
<protein>
    <recommendedName>
        <fullName evidence="4">DUF3667 domain-containing protein</fullName>
    </recommendedName>
</protein>
<name>A0ABP9LPW9_9RHOB</name>
<evidence type="ECO:0000313" key="3">
    <source>
        <dbReference type="Proteomes" id="UP001499910"/>
    </source>
</evidence>
<accession>A0ABP9LPW9</accession>
<sequence length="150" mass="16478">MTRQGKRTCPTCLGLGLARERCPTCGRAAAGQAIGSLRLPPWLDRRLTSWLVDREIHEIALVPALIPLLPPMPVLALAAFGLKARSADLRAHLWTWRFVLVAAIVNLILSVWLLSEISETVWGLILGFWSTLPDLLREPAEGTRSIPVAA</sequence>
<evidence type="ECO:0000313" key="2">
    <source>
        <dbReference type="EMBL" id="GAA5080668.1"/>
    </source>
</evidence>
<feature type="transmembrane region" description="Helical" evidence="1">
    <location>
        <begin position="59"/>
        <end position="82"/>
    </location>
</feature>
<evidence type="ECO:0008006" key="4">
    <source>
        <dbReference type="Google" id="ProtNLM"/>
    </source>
</evidence>
<dbReference type="RefSeq" id="WP_345229555.1">
    <property type="nucleotide sequence ID" value="NZ_BAABHW010000007.1"/>
</dbReference>
<comment type="caution">
    <text evidence="2">The sequence shown here is derived from an EMBL/GenBank/DDBJ whole genome shotgun (WGS) entry which is preliminary data.</text>
</comment>
<keyword evidence="3" id="KW-1185">Reference proteome</keyword>
<evidence type="ECO:0000256" key="1">
    <source>
        <dbReference type="SAM" id="Phobius"/>
    </source>
</evidence>
<keyword evidence="1" id="KW-1133">Transmembrane helix</keyword>
<keyword evidence="1" id="KW-0472">Membrane</keyword>
<organism evidence="2 3">
    <name type="scientific">[Roseibacterium] beibuensis</name>
    <dbReference type="NCBI Taxonomy" id="1193142"/>
    <lineage>
        <taxon>Bacteria</taxon>
        <taxon>Pseudomonadati</taxon>
        <taxon>Pseudomonadota</taxon>
        <taxon>Alphaproteobacteria</taxon>
        <taxon>Rhodobacterales</taxon>
        <taxon>Roseobacteraceae</taxon>
        <taxon>Roseicyclus</taxon>
    </lineage>
</organism>
<keyword evidence="1" id="KW-0812">Transmembrane</keyword>
<dbReference type="EMBL" id="BAABHW010000007">
    <property type="protein sequence ID" value="GAA5080668.1"/>
    <property type="molecule type" value="Genomic_DNA"/>
</dbReference>